<dbReference type="EMBL" id="BGZK01000914">
    <property type="protein sequence ID" value="GBP64934.1"/>
    <property type="molecule type" value="Genomic_DNA"/>
</dbReference>
<protein>
    <submittedName>
        <fullName evidence="1">Uncharacterized protein</fullName>
    </submittedName>
</protein>
<evidence type="ECO:0000313" key="2">
    <source>
        <dbReference type="Proteomes" id="UP000299102"/>
    </source>
</evidence>
<keyword evidence="2" id="KW-1185">Reference proteome</keyword>
<reference evidence="1 2" key="1">
    <citation type="journal article" date="2019" name="Commun. Biol.">
        <title>The bagworm genome reveals a unique fibroin gene that provides high tensile strength.</title>
        <authorList>
            <person name="Kono N."/>
            <person name="Nakamura H."/>
            <person name="Ohtoshi R."/>
            <person name="Tomita M."/>
            <person name="Numata K."/>
            <person name="Arakawa K."/>
        </authorList>
    </citation>
    <scope>NUCLEOTIDE SEQUENCE [LARGE SCALE GENOMIC DNA]</scope>
</reference>
<name>A0A4C1XQT1_EUMVA</name>
<comment type="caution">
    <text evidence="1">The sequence shown here is derived from an EMBL/GenBank/DDBJ whole genome shotgun (WGS) entry which is preliminary data.</text>
</comment>
<accession>A0A4C1XQT1</accession>
<dbReference type="Proteomes" id="UP000299102">
    <property type="component" value="Unassembled WGS sequence"/>
</dbReference>
<sequence>MRNVRTKTESCVGTCERGRRRPAGCQRVEGAGSPGRDLAALGVRAESTMIGQELQGFFLSYQPQRTKLRKTVREEYDSNNYRFFRLKNLNLKFSKLTQWVLLNIKLKKSKRIIKAAIFRSPDTETRIFPFAVRAKRGNAERFSATQPRPRDTVIAFAHLQMHDSSDSMRCCEIVTIPALPL</sequence>
<organism evidence="1 2">
    <name type="scientific">Eumeta variegata</name>
    <name type="common">Bagworm moth</name>
    <name type="synonym">Eumeta japonica</name>
    <dbReference type="NCBI Taxonomy" id="151549"/>
    <lineage>
        <taxon>Eukaryota</taxon>
        <taxon>Metazoa</taxon>
        <taxon>Ecdysozoa</taxon>
        <taxon>Arthropoda</taxon>
        <taxon>Hexapoda</taxon>
        <taxon>Insecta</taxon>
        <taxon>Pterygota</taxon>
        <taxon>Neoptera</taxon>
        <taxon>Endopterygota</taxon>
        <taxon>Lepidoptera</taxon>
        <taxon>Glossata</taxon>
        <taxon>Ditrysia</taxon>
        <taxon>Tineoidea</taxon>
        <taxon>Psychidae</taxon>
        <taxon>Oiketicinae</taxon>
        <taxon>Eumeta</taxon>
    </lineage>
</organism>
<proteinExistence type="predicted"/>
<evidence type="ECO:0000313" key="1">
    <source>
        <dbReference type="EMBL" id="GBP64934.1"/>
    </source>
</evidence>
<gene>
    <name evidence="1" type="ORF">EVAR_41349_1</name>
</gene>
<dbReference type="AlphaFoldDB" id="A0A4C1XQT1"/>